<dbReference type="KEGG" id="chu:CHU_1527"/>
<gene>
    <name evidence="1" type="ordered locus">CHU_1527</name>
</gene>
<accession>A0A6N4SR41</accession>
<dbReference type="EMBL" id="CP000383">
    <property type="protein sequence ID" value="ABG58798.1"/>
    <property type="molecule type" value="Genomic_DNA"/>
</dbReference>
<dbReference type="AlphaFoldDB" id="A0A6N4SR41"/>
<dbReference type="Proteomes" id="UP000001822">
    <property type="component" value="Chromosome"/>
</dbReference>
<proteinExistence type="predicted"/>
<protein>
    <submittedName>
        <fullName evidence="1">Uncharacterized protein</fullName>
    </submittedName>
</protein>
<reference evidence="1 2" key="1">
    <citation type="journal article" date="2007" name="Appl. Environ. Microbiol.">
        <title>Genome sequence of the cellulolytic gliding bacterium Cytophaga hutchinsonii.</title>
        <authorList>
            <person name="Xie G."/>
            <person name="Bruce D.C."/>
            <person name="Challacombe J.F."/>
            <person name="Chertkov O."/>
            <person name="Detter J.C."/>
            <person name="Gilna P."/>
            <person name="Han C.S."/>
            <person name="Lucas S."/>
            <person name="Misra M."/>
            <person name="Myers G.L."/>
            <person name="Richardson P."/>
            <person name="Tapia R."/>
            <person name="Thayer N."/>
            <person name="Thompson L.S."/>
            <person name="Brettin T.S."/>
            <person name="Henrissat B."/>
            <person name="Wilson D.B."/>
            <person name="McBride M.J."/>
        </authorList>
    </citation>
    <scope>NUCLEOTIDE SEQUENCE [LARGE SCALE GENOMIC DNA]</scope>
    <source>
        <strain evidence="2">ATCC 33406 / DSM 1761 / CIP 103989 / NBRC 15051 / NCIMB 9469 / D465</strain>
    </source>
</reference>
<sequence length="60" mass="6922">MHRVITVGFANTTKKRCAYTCTPLSKQIILFYYMNINTLNLHFDKSDNLEHYPLPLSGST</sequence>
<name>A0A6N4SR41_CYTH3</name>
<evidence type="ECO:0000313" key="2">
    <source>
        <dbReference type="Proteomes" id="UP000001822"/>
    </source>
</evidence>
<organism evidence="1 2">
    <name type="scientific">Cytophaga hutchinsonii (strain ATCC 33406 / DSM 1761 / CIP 103989 / NBRC 15051 / NCIMB 9469 / D465)</name>
    <dbReference type="NCBI Taxonomy" id="269798"/>
    <lineage>
        <taxon>Bacteria</taxon>
        <taxon>Pseudomonadati</taxon>
        <taxon>Bacteroidota</taxon>
        <taxon>Cytophagia</taxon>
        <taxon>Cytophagales</taxon>
        <taxon>Cytophagaceae</taxon>
        <taxon>Cytophaga</taxon>
    </lineage>
</organism>
<keyword evidence="2" id="KW-1185">Reference proteome</keyword>
<evidence type="ECO:0000313" key="1">
    <source>
        <dbReference type="EMBL" id="ABG58798.1"/>
    </source>
</evidence>